<gene>
    <name evidence="1" type="ORF">LEP1GSC056_0800</name>
</gene>
<dbReference type="AlphaFoldDB" id="A0ABC9SEB3"/>
<dbReference type="Proteomes" id="UP000012166">
    <property type="component" value="Unassembled WGS sequence"/>
</dbReference>
<protein>
    <recommendedName>
        <fullName evidence="3">Lipoprotein</fullName>
    </recommendedName>
</protein>
<proteinExistence type="predicted"/>
<organism evidence="1 2">
    <name type="scientific">Leptospira borgpetersenii str. Brem 328</name>
    <dbReference type="NCBI Taxonomy" id="1049780"/>
    <lineage>
        <taxon>Bacteria</taxon>
        <taxon>Pseudomonadati</taxon>
        <taxon>Spirochaetota</taxon>
        <taxon>Spirochaetia</taxon>
        <taxon>Leptospirales</taxon>
        <taxon>Leptospiraceae</taxon>
        <taxon>Leptospira</taxon>
    </lineage>
</organism>
<evidence type="ECO:0000313" key="2">
    <source>
        <dbReference type="Proteomes" id="UP000012166"/>
    </source>
</evidence>
<comment type="caution">
    <text evidence="1">The sequence shown here is derived from an EMBL/GenBank/DDBJ whole genome shotgun (WGS) entry which is preliminary data.</text>
</comment>
<dbReference type="EMBL" id="AHMS02000040">
    <property type="protein sequence ID" value="EMN16133.1"/>
    <property type="molecule type" value="Genomic_DNA"/>
</dbReference>
<evidence type="ECO:0000313" key="1">
    <source>
        <dbReference type="EMBL" id="EMN16133.1"/>
    </source>
</evidence>
<reference evidence="1 2" key="1">
    <citation type="submission" date="2013-01" db="EMBL/GenBank/DDBJ databases">
        <authorList>
            <person name="Harkins D.M."/>
            <person name="Durkin A.S."/>
            <person name="Brinkac L.M."/>
            <person name="Haft D.H."/>
            <person name="Selengut J.D."/>
            <person name="Sanka R."/>
            <person name="DePew J."/>
            <person name="Purushe J."/>
            <person name="Hartskeerl R.A."/>
            <person name="Ahmed A."/>
            <person name="van der Linden H."/>
            <person name="Goris M.G.A."/>
            <person name="Vinetz J.M."/>
            <person name="Sutton G.G."/>
            <person name="Nierman W.C."/>
            <person name="Fouts D.E."/>
        </authorList>
    </citation>
    <scope>NUCLEOTIDE SEQUENCE [LARGE SCALE GENOMIC DNA]</scope>
    <source>
        <strain evidence="1 2">Brem 328</strain>
    </source>
</reference>
<accession>A0ABC9SEB3</accession>
<name>A0ABC9SEB3_LEPBO</name>
<evidence type="ECO:0008006" key="3">
    <source>
        <dbReference type="Google" id="ProtNLM"/>
    </source>
</evidence>
<sequence length="38" mass="4287">MVISDSLIFTTDRFCKCSSNCCRQGRFTVIHVTNCSNV</sequence>